<proteinExistence type="inferred from homology"/>
<dbReference type="EMBL" id="AP023361">
    <property type="protein sequence ID" value="BCJ90433.1"/>
    <property type="molecule type" value="Genomic_DNA"/>
</dbReference>
<dbReference type="InterPro" id="IPR042100">
    <property type="entry name" value="Bug_dom1"/>
</dbReference>
<dbReference type="Pfam" id="PF03401">
    <property type="entry name" value="TctC"/>
    <property type="match status" value="1"/>
</dbReference>
<comment type="similarity">
    <text evidence="1">Belongs to the UPF0065 (bug) family.</text>
</comment>
<evidence type="ECO:0000256" key="1">
    <source>
        <dbReference type="ARBA" id="ARBA00006987"/>
    </source>
</evidence>
<protein>
    <submittedName>
        <fullName evidence="2">Lipoprotein</fullName>
    </submittedName>
</protein>
<dbReference type="PANTHER" id="PTHR42928:SF5">
    <property type="entry name" value="BLR1237 PROTEIN"/>
    <property type="match status" value="1"/>
</dbReference>
<keyword evidence="2" id="KW-0449">Lipoprotein</keyword>
<dbReference type="PANTHER" id="PTHR42928">
    <property type="entry name" value="TRICARBOXYLATE-BINDING PROTEIN"/>
    <property type="match status" value="1"/>
</dbReference>
<dbReference type="SUPFAM" id="SSF53850">
    <property type="entry name" value="Periplasmic binding protein-like II"/>
    <property type="match status" value="1"/>
</dbReference>
<dbReference type="InterPro" id="IPR005064">
    <property type="entry name" value="BUG"/>
</dbReference>
<dbReference type="CDD" id="cd07012">
    <property type="entry name" value="PBP2_Bug_TTT"/>
    <property type="match status" value="1"/>
</dbReference>
<reference evidence="2 3" key="1">
    <citation type="submission" date="2020-08" db="EMBL/GenBank/DDBJ databases">
        <title>Genome sequence of Rhizobiales bacterium strain IZ6.</title>
        <authorList>
            <person name="Nakai R."/>
            <person name="Naganuma T."/>
        </authorList>
    </citation>
    <scope>NUCLEOTIDE SEQUENCE [LARGE SCALE GENOMIC DNA]</scope>
    <source>
        <strain evidence="2 3">IZ6</strain>
    </source>
</reference>
<sequence length="318" mass="33300">MSAAIATAPLSAFAQSVDVSKYPQDNVKIIVTASAGASSDALARTVGRELGKIWGKDPVIENVGGGSGNIGLEQVAHSKPDGLTIAVGGDKVPLNAIFFGAELKYDPIKDLSTVTKAVANPSILVVRPDLGVKTLDEYLKLARSKPGQLNIGTPGNGSAHHLTHLLLGQKTDTSYTYAPYKGGAPAVTDILGGHLDGLIITLAAVTEHVRAGRLVPIAVSTAKRSTALPDVPTFQEAGVDVVNESWQGFHVPAGTPRPLVERINKDFVKALNAPEVKNFLEGQGFVVVASSPEEGDKTVLDSFKKYGEVIKAANIKLD</sequence>
<name>A0A6S6QGZ9_9HYPH</name>
<gene>
    <name evidence="2" type="ORF">IZ6_11680</name>
</gene>
<dbReference type="Proteomes" id="UP000515317">
    <property type="component" value="Chromosome"/>
</dbReference>
<organism evidence="2 3">
    <name type="scientific">Terrihabitans soli</name>
    <dbReference type="NCBI Taxonomy" id="708113"/>
    <lineage>
        <taxon>Bacteria</taxon>
        <taxon>Pseudomonadati</taxon>
        <taxon>Pseudomonadota</taxon>
        <taxon>Alphaproteobacteria</taxon>
        <taxon>Hyphomicrobiales</taxon>
        <taxon>Terrihabitans</taxon>
    </lineage>
</organism>
<dbReference type="Gene3D" id="3.40.190.10">
    <property type="entry name" value="Periplasmic binding protein-like II"/>
    <property type="match status" value="1"/>
</dbReference>
<keyword evidence="3" id="KW-1185">Reference proteome</keyword>
<dbReference type="AlphaFoldDB" id="A0A6S6QGZ9"/>
<evidence type="ECO:0000313" key="3">
    <source>
        <dbReference type="Proteomes" id="UP000515317"/>
    </source>
</evidence>
<evidence type="ECO:0000313" key="2">
    <source>
        <dbReference type="EMBL" id="BCJ90433.1"/>
    </source>
</evidence>
<accession>A0A6S6QGZ9</accession>
<dbReference type="PIRSF" id="PIRSF017082">
    <property type="entry name" value="YflP"/>
    <property type="match status" value="1"/>
</dbReference>
<dbReference type="KEGG" id="tso:IZ6_11680"/>
<dbReference type="Gene3D" id="3.40.190.150">
    <property type="entry name" value="Bordetella uptake gene, domain 1"/>
    <property type="match status" value="1"/>
</dbReference>